<keyword evidence="2" id="KW-1185">Reference proteome</keyword>
<dbReference type="AlphaFoldDB" id="A0A4Y2NZL2"/>
<dbReference type="OrthoDB" id="7381979at2759"/>
<name>A0A4Y2NZL2_ARAVE</name>
<protein>
    <submittedName>
        <fullName evidence="1">Zinc finger BED domain-containing protein 5</fullName>
    </submittedName>
</protein>
<dbReference type="PANTHER" id="PTHR45913">
    <property type="entry name" value="EPM2A-INTERACTING PROTEIN 1"/>
    <property type="match status" value="1"/>
</dbReference>
<reference evidence="1 2" key="1">
    <citation type="journal article" date="2019" name="Sci. Rep.">
        <title>Orb-weaving spider Araneus ventricosus genome elucidates the spidroin gene catalogue.</title>
        <authorList>
            <person name="Kono N."/>
            <person name="Nakamura H."/>
            <person name="Ohtoshi R."/>
            <person name="Moran D.A.P."/>
            <person name="Shinohara A."/>
            <person name="Yoshida Y."/>
            <person name="Fujiwara M."/>
            <person name="Mori M."/>
            <person name="Tomita M."/>
            <person name="Arakawa K."/>
        </authorList>
    </citation>
    <scope>NUCLEOTIDE SEQUENCE [LARGE SCALE GENOMIC DNA]</scope>
</reference>
<organism evidence="1 2">
    <name type="scientific">Araneus ventricosus</name>
    <name type="common">Orbweaver spider</name>
    <name type="synonym">Epeira ventricosa</name>
    <dbReference type="NCBI Taxonomy" id="182803"/>
    <lineage>
        <taxon>Eukaryota</taxon>
        <taxon>Metazoa</taxon>
        <taxon>Ecdysozoa</taxon>
        <taxon>Arthropoda</taxon>
        <taxon>Chelicerata</taxon>
        <taxon>Arachnida</taxon>
        <taxon>Araneae</taxon>
        <taxon>Araneomorphae</taxon>
        <taxon>Entelegynae</taxon>
        <taxon>Araneoidea</taxon>
        <taxon>Araneidae</taxon>
        <taxon>Araneus</taxon>
    </lineage>
</organism>
<dbReference type="Proteomes" id="UP000499080">
    <property type="component" value="Unassembled WGS sequence"/>
</dbReference>
<sequence>MYKWLKTETLKRSVSRTEIRTTDLAAMEITVDQRDDKHEVQRPTDWPIQVRNKIYFVEKNISAPPKKRKYSNEYLKYGFSVTGDTDCPKPLCFVCGEILSNGSMKPSLLMRHLETRHPTHKQRNISFFQRLSNSPNLNSCLISTNKANEAAIEASYRISYHIAKSGKCMFGEDRVQKIKNIPFSNSTDSRSIKDMSIDIEATINERIKRTAPFQLDESTDVSVLSILLAIARYLNVKELEENLLLYYHLTKRCTGEN</sequence>
<proteinExistence type="predicted"/>
<gene>
    <name evidence="1" type="primary">ZBED5_15</name>
    <name evidence="1" type="ORF">AVEN_20611_1</name>
</gene>
<evidence type="ECO:0000313" key="1">
    <source>
        <dbReference type="EMBL" id="GBN44302.1"/>
    </source>
</evidence>
<evidence type="ECO:0000313" key="2">
    <source>
        <dbReference type="Proteomes" id="UP000499080"/>
    </source>
</evidence>
<dbReference type="EMBL" id="BGPR01010110">
    <property type="protein sequence ID" value="GBN44302.1"/>
    <property type="molecule type" value="Genomic_DNA"/>
</dbReference>
<comment type="caution">
    <text evidence="1">The sequence shown here is derived from an EMBL/GenBank/DDBJ whole genome shotgun (WGS) entry which is preliminary data.</text>
</comment>
<accession>A0A4Y2NZL2</accession>
<dbReference type="PANTHER" id="PTHR45913:SF19">
    <property type="entry name" value="LOW QUALITY PROTEIN: ZINC FINGER BED DOMAIN-CONTAINING PROTEIN 5-LIKE"/>
    <property type="match status" value="1"/>
</dbReference>